<dbReference type="SMART" id="SM01043">
    <property type="entry name" value="BTAD"/>
    <property type="match status" value="1"/>
</dbReference>
<dbReference type="SUPFAM" id="SSF48452">
    <property type="entry name" value="TPR-like"/>
    <property type="match status" value="1"/>
</dbReference>
<reference evidence="3 4" key="1">
    <citation type="submission" date="2021-01" db="EMBL/GenBank/DDBJ databases">
        <title>WGS of actinomycetes isolated from Thailand.</title>
        <authorList>
            <person name="Thawai C."/>
        </authorList>
    </citation>
    <scope>NUCLEOTIDE SEQUENCE [LARGE SCALE GENOMIC DNA]</scope>
    <source>
        <strain evidence="3 4">CH9-7</strain>
    </source>
</reference>
<dbReference type="Pfam" id="PF03704">
    <property type="entry name" value="BTAD"/>
    <property type="match status" value="1"/>
</dbReference>
<comment type="caution">
    <text evidence="3">The sequence shown here is derived from an EMBL/GenBank/DDBJ whole genome shotgun (WGS) entry which is preliminary data.</text>
</comment>
<dbReference type="Proteomes" id="UP000629371">
    <property type="component" value="Unassembled WGS sequence"/>
</dbReference>
<keyword evidence="1" id="KW-0902">Two-component regulatory system</keyword>
<protein>
    <submittedName>
        <fullName evidence="3">Bacterial transcriptional activator domain-containing protein</fullName>
    </submittedName>
</protein>
<proteinExistence type="predicted"/>
<dbReference type="Gene3D" id="1.25.40.10">
    <property type="entry name" value="Tetratricopeptide repeat domain"/>
    <property type="match status" value="1"/>
</dbReference>
<dbReference type="InterPro" id="IPR051677">
    <property type="entry name" value="AfsR-DnrI-RedD_regulator"/>
</dbReference>
<name>A0ABS1N3V6_9ACTN</name>
<evidence type="ECO:0000313" key="3">
    <source>
        <dbReference type="EMBL" id="MBL1094717.1"/>
    </source>
</evidence>
<evidence type="ECO:0000259" key="2">
    <source>
        <dbReference type="SMART" id="SM01043"/>
    </source>
</evidence>
<dbReference type="EMBL" id="JAERRI010000032">
    <property type="protein sequence ID" value="MBL1094717.1"/>
    <property type="molecule type" value="Genomic_DNA"/>
</dbReference>
<sequence length="115" mass="12721">MTTERERFRQIRLHALEALCRRLTELGEHRSAIDAGLSAVAADPLRETAQRVLMEAHLAEGNLSEAVRQYRTYAGLLRRELGVEPTVHLTSLLPQAARPGLHAPRPRTGGCTTST</sequence>
<accession>A0ABS1N3V6</accession>
<dbReference type="InterPro" id="IPR005158">
    <property type="entry name" value="BTAD"/>
</dbReference>
<feature type="domain" description="Bacterial transcriptional activator" evidence="2">
    <location>
        <begin position="1"/>
        <end position="97"/>
    </location>
</feature>
<dbReference type="PANTHER" id="PTHR35807">
    <property type="entry name" value="TRANSCRIPTIONAL REGULATOR REDD-RELATED"/>
    <property type="match status" value="1"/>
</dbReference>
<keyword evidence="4" id="KW-1185">Reference proteome</keyword>
<evidence type="ECO:0000313" key="4">
    <source>
        <dbReference type="Proteomes" id="UP000629371"/>
    </source>
</evidence>
<dbReference type="InterPro" id="IPR011990">
    <property type="entry name" value="TPR-like_helical_dom_sf"/>
</dbReference>
<gene>
    <name evidence="3" type="ORF">JK360_36335</name>
</gene>
<evidence type="ECO:0000256" key="1">
    <source>
        <dbReference type="ARBA" id="ARBA00023012"/>
    </source>
</evidence>
<organism evidence="3 4">
    <name type="scientific">Streptomyces siderophoricus</name>
    <dbReference type="NCBI Taxonomy" id="2802281"/>
    <lineage>
        <taxon>Bacteria</taxon>
        <taxon>Bacillati</taxon>
        <taxon>Actinomycetota</taxon>
        <taxon>Actinomycetes</taxon>
        <taxon>Kitasatosporales</taxon>
        <taxon>Streptomycetaceae</taxon>
        <taxon>Streptomyces</taxon>
    </lineage>
</organism>